<gene>
    <name evidence="1" type="ORF">PHYSODRAFT_447630</name>
</gene>
<dbReference type="InParanoid" id="G4Z476"/>
<dbReference type="KEGG" id="psoj:PHYSODRAFT_447630"/>
<dbReference type="AlphaFoldDB" id="G4Z476"/>
<dbReference type="OMA" id="MAKSISW"/>
<protein>
    <submittedName>
        <fullName evidence="1">Uncharacterized protein</fullName>
    </submittedName>
</protein>
<keyword evidence="2" id="KW-1185">Reference proteome</keyword>
<reference evidence="1 2" key="1">
    <citation type="journal article" date="2006" name="Science">
        <title>Phytophthora genome sequences uncover evolutionary origins and mechanisms of pathogenesis.</title>
        <authorList>
            <person name="Tyler B.M."/>
            <person name="Tripathy S."/>
            <person name="Zhang X."/>
            <person name="Dehal P."/>
            <person name="Jiang R.H."/>
            <person name="Aerts A."/>
            <person name="Arredondo F.D."/>
            <person name="Baxter L."/>
            <person name="Bensasson D."/>
            <person name="Beynon J.L."/>
            <person name="Chapman J."/>
            <person name="Damasceno C.M."/>
            <person name="Dorrance A.E."/>
            <person name="Dou D."/>
            <person name="Dickerman A.W."/>
            <person name="Dubchak I.L."/>
            <person name="Garbelotto M."/>
            <person name="Gijzen M."/>
            <person name="Gordon S.G."/>
            <person name="Govers F."/>
            <person name="Grunwald N.J."/>
            <person name="Huang W."/>
            <person name="Ivors K.L."/>
            <person name="Jones R.W."/>
            <person name="Kamoun S."/>
            <person name="Krampis K."/>
            <person name="Lamour K.H."/>
            <person name="Lee M.K."/>
            <person name="McDonald W.H."/>
            <person name="Medina M."/>
            <person name="Meijer H.J."/>
            <person name="Nordberg E.K."/>
            <person name="Maclean D.J."/>
            <person name="Ospina-Giraldo M.D."/>
            <person name="Morris P.F."/>
            <person name="Phuntumart V."/>
            <person name="Putnam N.H."/>
            <person name="Rash S."/>
            <person name="Rose J.K."/>
            <person name="Sakihama Y."/>
            <person name="Salamov A.A."/>
            <person name="Savidor A."/>
            <person name="Scheuring C.F."/>
            <person name="Smith B.M."/>
            <person name="Sobral B.W."/>
            <person name="Terry A."/>
            <person name="Torto-Alalibo T.A."/>
            <person name="Win J."/>
            <person name="Xu Z."/>
            <person name="Zhang H."/>
            <person name="Grigoriev I.V."/>
            <person name="Rokhsar D.S."/>
            <person name="Boore J.L."/>
        </authorList>
    </citation>
    <scope>NUCLEOTIDE SEQUENCE [LARGE SCALE GENOMIC DNA]</scope>
    <source>
        <strain evidence="1 2">P6497</strain>
    </source>
</reference>
<feature type="non-terminal residue" evidence="1">
    <location>
        <position position="58"/>
    </location>
</feature>
<evidence type="ECO:0000313" key="1">
    <source>
        <dbReference type="EMBL" id="EGZ22270.1"/>
    </source>
</evidence>
<evidence type="ECO:0000313" key="2">
    <source>
        <dbReference type="Proteomes" id="UP000002640"/>
    </source>
</evidence>
<organism evidence="1 2">
    <name type="scientific">Phytophthora sojae (strain P6497)</name>
    <name type="common">Soybean stem and root rot agent</name>
    <name type="synonym">Phytophthora megasperma f. sp. glycines</name>
    <dbReference type="NCBI Taxonomy" id="1094619"/>
    <lineage>
        <taxon>Eukaryota</taxon>
        <taxon>Sar</taxon>
        <taxon>Stramenopiles</taxon>
        <taxon>Oomycota</taxon>
        <taxon>Peronosporomycetes</taxon>
        <taxon>Peronosporales</taxon>
        <taxon>Peronosporaceae</taxon>
        <taxon>Phytophthora</taxon>
    </lineage>
</organism>
<dbReference type="EMBL" id="JH159153">
    <property type="protein sequence ID" value="EGZ22270.1"/>
    <property type="molecule type" value="Genomic_DNA"/>
</dbReference>
<dbReference type="Proteomes" id="UP000002640">
    <property type="component" value="Unassembled WGS sequence"/>
</dbReference>
<name>G4Z476_PHYSP</name>
<accession>G4Z476</accession>
<proteinExistence type="predicted"/>
<dbReference type="GeneID" id="20652837"/>
<dbReference type="RefSeq" id="XP_009524987.1">
    <property type="nucleotide sequence ID" value="XM_009526692.1"/>
</dbReference>
<sequence length="58" mass="6330">MAFTPCPVVEMGDALLGQLARAFVLIAVHLAPTMAKSISWDYGEEEMGPLVPVSRYSY</sequence>